<dbReference type="VEuPathDB" id="FungiDB:An04g05783"/>
<feature type="region of interest" description="Disordered" evidence="1">
    <location>
        <begin position="54"/>
        <end position="77"/>
    </location>
</feature>
<feature type="compositionally biased region" description="Basic and acidic residues" evidence="1">
    <location>
        <begin position="1"/>
        <end position="11"/>
    </location>
</feature>
<dbReference type="GeneID" id="84590929"/>
<protein>
    <submittedName>
        <fullName evidence="2">Uncharacterized protein</fullName>
    </submittedName>
</protein>
<proteinExistence type="predicted"/>
<sequence>MGSEVMKRDDVAAYDADSSAETQRNFDRRITSLSLKQRKDNWLLLSTVLEERRNSTSPTGDFRRAHRPASNNFTGVKSRPGDPVWRLDTGLITCIAGSISTRTRPRRCACGLGNCSGKGIVACRKRVWMRLFVISPPSLFFLGTCQCAHHLHVAAVPVGSSRLIQHPSPHAQPPVRGDFVDPSFSYRLIAGRCQKKDWPGTHDVSSSREEYPSKGVEKKYYWEDFERAKGAAATTATAAAAAAKPKQLYSPIRAKRKQPSHK</sequence>
<evidence type="ECO:0000313" key="2">
    <source>
        <dbReference type="RefSeq" id="XP_059600610.1"/>
    </source>
</evidence>
<reference evidence="2" key="1">
    <citation type="submission" date="2025-02" db="EMBL/GenBank/DDBJ databases">
        <authorList>
            <consortium name="NCBI Genome Project"/>
        </authorList>
    </citation>
    <scope>NUCLEOTIDE SEQUENCE</scope>
</reference>
<dbReference type="RefSeq" id="XP_059600610.1">
    <property type="nucleotide sequence ID" value="XM_059747551.1"/>
</dbReference>
<gene>
    <name evidence="2" type="ORF">An04g05783</name>
</gene>
<feature type="region of interest" description="Disordered" evidence="1">
    <location>
        <begin position="1"/>
        <end position="22"/>
    </location>
</feature>
<accession>A0AAJ8BMW6</accession>
<dbReference type="KEGG" id="ang:An04g05783"/>
<name>A0AAJ8BMW6_ASPNG</name>
<dbReference type="AlphaFoldDB" id="A0AAJ8BMW6"/>
<reference evidence="2" key="2">
    <citation type="submission" date="2025-08" db="UniProtKB">
        <authorList>
            <consortium name="RefSeq"/>
        </authorList>
    </citation>
    <scope>IDENTIFICATION</scope>
</reference>
<evidence type="ECO:0000256" key="1">
    <source>
        <dbReference type="SAM" id="MobiDB-lite"/>
    </source>
</evidence>
<organism evidence="2">
    <name type="scientific">Aspergillus niger</name>
    <dbReference type="NCBI Taxonomy" id="5061"/>
    <lineage>
        <taxon>Eukaryota</taxon>
        <taxon>Fungi</taxon>
        <taxon>Dikarya</taxon>
        <taxon>Ascomycota</taxon>
        <taxon>Pezizomycotina</taxon>
        <taxon>Eurotiomycetes</taxon>
        <taxon>Eurotiomycetidae</taxon>
        <taxon>Eurotiales</taxon>
        <taxon>Aspergillaceae</taxon>
        <taxon>Aspergillus</taxon>
        <taxon>Aspergillus subgen. Circumdati</taxon>
    </lineage>
</organism>